<feature type="site" description="Interaction with tRNA" evidence="9">
    <location>
        <position position="126"/>
    </location>
</feature>
<feature type="domain" description="tRNA-specific 2-thiouridylase MnmA-like central" evidence="10">
    <location>
        <begin position="202"/>
        <end position="262"/>
    </location>
</feature>
<evidence type="ECO:0000313" key="11">
    <source>
        <dbReference type="EMBL" id="AKC96045.1"/>
    </source>
</evidence>
<keyword evidence="4 9" id="KW-0547">Nucleotide-binding</keyword>
<dbReference type="InterPro" id="IPR023382">
    <property type="entry name" value="MnmA-like_central_sf"/>
</dbReference>
<feature type="region of interest" description="Interaction with tRNA" evidence="9">
    <location>
        <begin position="143"/>
        <end position="145"/>
    </location>
</feature>
<evidence type="ECO:0000256" key="8">
    <source>
        <dbReference type="ARBA" id="ARBA00051542"/>
    </source>
</evidence>
<dbReference type="KEGG" id="sns:VC03_06135"/>
<dbReference type="Gene3D" id="3.40.50.620">
    <property type="entry name" value="HUPs"/>
    <property type="match status" value="1"/>
</dbReference>
<comment type="function">
    <text evidence="9">Catalyzes the 2-thiolation of uridine at the wobble position (U34) of tRNA, leading to the formation of s(2)U34.</text>
</comment>
<keyword evidence="1 9" id="KW-0820">tRNA-binding</keyword>
<dbReference type="NCBIfam" id="TIGR00420">
    <property type="entry name" value="trmU"/>
    <property type="match status" value="1"/>
</dbReference>
<feature type="binding site" evidence="9">
    <location>
        <position position="33"/>
    </location>
    <ligand>
        <name>ATP</name>
        <dbReference type="ChEBI" id="CHEBI:30616"/>
    </ligand>
</feature>
<dbReference type="GO" id="GO:0005524">
    <property type="term" value="F:ATP binding"/>
    <property type="evidence" value="ECO:0007669"/>
    <property type="project" value="UniProtKB-KW"/>
</dbReference>
<dbReference type="STRING" id="187101.VC03_06135"/>
<keyword evidence="3 9" id="KW-0819">tRNA processing</keyword>
<dbReference type="InterPro" id="IPR004506">
    <property type="entry name" value="MnmA-like"/>
</dbReference>
<protein>
    <recommendedName>
        <fullName evidence="9">tRNA-specific 2-thiouridylase MnmA</fullName>
        <ecNumber evidence="9">2.8.1.13</ecNumber>
    </recommendedName>
</protein>
<keyword evidence="9" id="KW-0963">Cytoplasm</keyword>
<sequence length="345" mass="39398">MKKVIVGMSGGIDSSVAALLLKQQGYEVIGVSIKHLSDEFSTSKNKTCCSLDDINDARIVCYSLGIPHYVINVEKEFEKEVIKTFIEDYKKGITPNPCVICNEKIKIRKLLDLANELNFDYVATGHYAVKTEDGFLEYVDYIKDQSYMLYRLTKKDLSMMLFPLASMNKKDVRQIAKENGIITHDKKDSTGICFAQDGYIPFLEKNLHPKPGNFVSETGEILGQHKGYQLYTIGQRRHLGIKLPYPIFILEIRADKNEIVLGNYDKLMTDTVKISNYIFHEKLENVVGKRLFAKPRFSSKGFYGKLILHDNDIYFKYEEKNAQNAKGQHLVIFYNMKLIGGGVIE</sequence>
<comment type="caution">
    <text evidence="9">Lacks conserved residue(s) required for the propagation of feature annotation.</text>
</comment>
<evidence type="ECO:0000256" key="9">
    <source>
        <dbReference type="HAMAP-Rule" id="MF_00144"/>
    </source>
</evidence>
<accession>A0A0E3ZB53</accession>
<keyword evidence="12" id="KW-1185">Reference proteome</keyword>
<dbReference type="SUPFAM" id="SSF52402">
    <property type="entry name" value="Adenine nucleotide alpha hydrolases-like"/>
    <property type="match status" value="1"/>
</dbReference>
<keyword evidence="5 9" id="KW-0067">ATP-binding</keyword>
<evidence type="ECO:0000256" key="2">
    <source>
        <dbReference type="ARBA" id="ARBA00022679"/>
    </source>
</evidence>
<evidence type="ECO:0000259" key="10">
    <source>
        <dbReference type="Pfam" id="PF20259"/>
    </source>
</evidence>
<dbReference type="GO" id="GO:0005737">
    <property type="term" value="C:cytoplasm"/>
    <property type="evidence" value="ECO:0007669"/>
    <property type="project" value="UniProtKB-SubCell"/>
</dbReference>
<dbReference type="AlphaFoldDB" id="A0A0E3ZB53"/>
<dbReference type="OrthoDB" id="9800696at2"/>
<name>A0A0E3ZB53_9FUSO</name>
<dbReference type="RefSeq" id="WP_046329149.1">
    <property type="nucleotide sequence ID" value="NZ_CP011280.1"/>
</dbReference>
<dbReference type="PANTHER" id="PTHR11933:SF5">
    <property type="entry name" value="MITOCHONDRIAL TRNA-SPECIFIC 2-THIOURIDYLASE 1"/>
    <property type="match status" value="1"/>
</dbReference>
<feature type="binding site" evidence="9">
    <location>
        <begin position="7"/>
        <end position="14"/>
    </location>
    <ligand>
        <name>ATP</name>
        <dbReference type="ChEBI" id="CHEBI:30616"/>
    </ligand>
</feature>
<dbReference type="EC" id="2.8.1.13" evidence="9"/>
<dbReference type="GO" id="GO:0103016">
    <property type="term" value="F:tRNA-uridine 2-sulfurtransferase activity"/>
    <property type="evidence" value="ECO:0007669"/>
    <property type="project" value="UniProtKB-EC"/>
</dbReference>
<keyword evidence="2 9" id="KW-0808">Transferase</keyword>
<feature type="active site" description="Nucleophile" evidence="9">
    <location>
        <position position="101"/>
    </location>
</feature>
<evidence type="ECO:0000313" key="12">
    <source>
        <dbReference type="Proteomes" id="UP000033103"/>
    </source>
</evidence>
<dbReference type="GO" id="GO:0002143">
    <property type="term" value="P:tRNA wobble position uridine thiolation"/>
    <property type="evidence" value="ECO:0007669"/>
    <property type="project" value="TreeGrafter"/>
</dbReference>
<feature type="active site" description="Cysteine persulfide intermediate" evidence="9">
    <location>
        <position position="193"/>
    </location>
</feature>
<evidence type="ECO:0000256" key="5">
    <source>
        <dbReference type="ARBA" id="ARBA00022840"/>
    </source>
</evidence>
<dbReference type="Gene3D" id="2.30.30.280">
    <property type="entry name" value="Adenine nucleotide alpha hydrolases-like domains"/>
    <property type="match status" value="1"/>
</dbReference>
<dbReference type="HOGENOM" id="CLU_035188_0_0_0"/>
<keyword evidence="6 9" id="KW-0694">RNA-binding</keyword>
<feature type="site" description="Interaction with tRNA" evidence="9">
    <location>
        <position position="328"/>
    </location>
</feature>
<dbReference type="InterPro" id="IPR046884">
    <property type="entry name" value="MnmA-like_central"/>
</dbReference>
<evidence type="ECO:0000256" key="3">
    <source>
        <dbReference type="ARBA" id="ARBA00022694"/>
    </source>
</evidence>
<evidence type="ECO:0000256" key="6">
    <source>
        <dbReference type="ARBA" id="ARBA00022884"/>
    </source>
</evidence>
<comment type="similarity">
    <text evidence="9">Belongs to the MnmA/TRMU family.</text>
</comment>
<dbReference type="PANTHER" id="PTHR11933">
    <property type="entry name" value="TRNA 5-METHYLAMINOMETHYL-2-THIOURIDYLATE -METHYLTRANSFERASE"/>
    <property type="match status" value="1"/>
</dbReference>
<evidence type="ECO:0000256" key="7">
    <source>
        <dbReference type="ARBA" id="ARBA00023157"/>
    </source>
</evidence>
<evidence type="ECO:0000256" key="4">
    <source>
        <dbReference type="ARBA" id="ARBA00022741"/>
    </source>
</evidence>
<dbReference type="InterPro" id="IPR014729">
    <property type="entry name" value="Rossmann-like_a/b/a_fold"/>
</dbReference>
<keyword evidence="7" id="KW-1015">Disulfide bond</keyword>
<dbReference type="EMBL" id="CP011280">
    <property type="protein sequence ID" value="AKC96045.1"/>
    <property type="molecule type" value="Genomic_DNA"/>
</dbReference>
<organism evidence="11 12">
    <name type="scientific">Sneathia vaginalis</name>
    <dbReference type="NCBI Taxonomy" id="187101"/>
    <lineage>
        <taxon>Bacteria</taxon>
        <taxon>Fusobacteriati</taxon>
        <taxon>Fusobacteriota</taxon>
        <taxon>Fusobacteriia</taxon>
        <taxon>Fusobacteriales</taxon>
        <taxon>Leptotrichiaceae</taxon>
        <taxon>Sneathia</taxon>
    </lineage>
</organism>
<comment type="subcellular location">
    <subcellularLocation>
        <location evidence="9">Cytoplasm</location>
    </subcellularLocation>
</comment>
<feature type="binding site" evidence="9">
    <location>
        <position position="125"/>
    </location>
    <ligand>
        <name>ATP</name>
        <dbReference type="ChEBI" id="CHEBI:30616"/>
    </ligand>
</feature>
<dbReference type="NCBIfam" id="NF001138">
    <property type="entry name" value="PRK00143.1"/>
    <property type="match status" value="1"/>
</dbReference>
<proteinExistence type="inferred from homology"/>
<gene>
    <name evidence="9" type="primary">mnmA</name>
    <name evidence="11" type="ORF">VC03_06135</name>
</gene>
<dbReference type="Pfam" id="PF20259">
    <property type="entry name" value="tRNA_Me_trans_M"/>
    <property type="match status" value="1"/>
</dbReference>
<reference evidence="11 12" key="1">
    <citation type="journal article" date="2012" name="BMC Genomics">
        <title>Genomic sequence analysis and characterization of Sneathia amnii sp. nov.</title>
        <authorList>
            <consortium name="Vaginal Microbiome Consortium (additional members)"/>
            <person name="Harwich M.D.Jr."/>
            <person name="Serrano M.G."/>
            <person name="Fettweis J.M."/>
            <person name="Alves J.M."/>
            <person name="Reimers M.A."/>
            <person name="Buck G.A."/>
            <person name="Jefferson K.K."/>
        </authorList>
    </citation>
    <scope>NUCLEOTIDE SEQUENCE [LARGE SCALE GENOMIC DNA]</scope>
    <source>
        <strain evidence="11 12">SN35</strain>
    </source>
</reference>
<dbReference type="Proteomes" id="UP000033103">
    <property type="component" value="Chromosome"/>
</dbReference>
<comment type="catalytic activity">
    <reaction evidence="8 9">
        <text>S-sulfanyl-L-cysteinyl-[protein] + uridine(34) in tRNA + AH2 + ATP = 2-thiouridine(34) in tRNA + L-cysteinyl-[protein] + A + AMP + diphosphate + H(+)</text>
        <dbReference type="Rhea" id="RHEA:47032"/>
        <dbReference type="Rhea" id="RHEA-COMP:10131"/>
        <dbReference type="Rhea" id="RHEA-COMP:11726"/>
        <dbReference type="Rhea" id="RHEA-COMP:11727"/>
        <dbReference type="Rhea" id="RHEA-COMP:11728"/>
        <dbReference type="ChEBI" id="CHEBI:13193"/>
        <dbReference type="ChEBI" id="CHEBI:15378"/>
        <dbReference type="ChEBI" id="CHEBI:17499"/>
        <dbReference type="ChEBI" id="CHEBI:29950"/>
        <dbReference type="ChEBI" id="CHEBI:30616"/>
        <dbReference type="ChEBI" id="CHEBI:33019"/>
        <dbReference type="ChEBI" id="CHEBI:61963"/>
        <dbReference type="ChEBI" id="CHEBI:65315"/>
        <dbReference type="ChEBI" id="CHEBI:87170"/>
        <dbReference type="ChEBI" id="CHEBI:456215"/>
        <dbReference type="EC" id="2.8.1.13"/>
    </reaction>
</comment>
<evidence type="ECO:0000256" key="1">
    <source>
        <dbReference type="ARBA" id="ARBA00022555"/>
    </source>
</evidence>
<dbReference type="PATRIC" id="fig|1069640.6.peg.1218"/>
<dbReference type="FunFam" id="2.30.30.280:FF:000001">
    <property type="entry name" value="tRNA-specific 2-thiouridylase MnmA"/>
    <property type="match status" value="1"/>
</dbReference>
<dbReference type="Pfam" id="PF03054">
    <property type="entry name" value="tRNA_Me_trans"/>
    <property type="match status" value="1"/>
</dbReference>
<dbReference type="HAMAP" id="MF_00144">
    <property type="entry name" value="tRNA_thiouridyl_MnmA"/>
    <property type="match status" value="1"/>
</dbReference>
<dbReference type="GO" id="GO:0000049">
    <property type="term" value="F:tRNA binding"/>
    <property type="evidence" value="ECO:0007669"/>
    <property type="project" value="UniProtKB-KW"/>
</dbReference>
<dbReference type="CDD" id="cd01998">
    <property type="entry name" value="MnmA_TRMU-like"/>
    <property type="match status" value="1"/>
</dbReference>